<evidence type="ECO:0000256" key="2">
    <source>
        <dbReference type="ARBA" id="ARBA00022679"/>
    </source>
</evidence>
<keyword evidence="2 4" id="KW-0808">Transferase</keyword>
<organism evidence="4 5">
    <name type="scientific">Kribbella kalugense</name>
    <dbReference type="NCBI Taxonomy" id="2512221"/>
    <lineage>
        <taxon>Bacteria</taxon>
        <taxon>Bacillati</taxon>
        <taxon>Actinomycetota</taxon>
        <taxon>Actinomycetes</taxon>
        <taxon>Propionibacteriales</taxon>
        <taxon>Kribbellaceae</taxon>
        <taxon>Kribbella</taxon>
    </lineage>
</organism>
<evidence type="ECO:0000313" key="4">
    <source>
        <dbReference type="EMBL" id="TDW24526.1"/>
    </source>
</evidence>
<evidence type="ECO:0000313" key="5">
    <source>
        <dbReference type="Proteomes" id="UP000295447"/>
    </source>
</evidence>
<comment type="caution">
    <text evidence="4">The sequence shown here is derived from an EMBL/GenBank/DDBJ whole genome shotgun (WGS) entry which is preliminary data.</text>
</comment>
<accession>A0A4R8A2S8</accession>
<reference evidence="4 5" key="1">
    <citation type="submission" date="2019-03" db="EMBL/GenBank/DDBJ databases">
        <title>Genomic Encyclopedia of Type Strains, Phase III (KMG-III): the genomes of soil and plant-associated and newly described type strains.</title>
        <authorList>
            <person name="Whitman W."/>
        </authorList>
    </citation>
    <scope>NUCLEOTIDE SEQUENCE [LARGE SCALE GENOMIC DNA]</scope>
    <source>
        <strain evidence="4 5">VKM Ac-2570</strain>
    </source>
</reference>
<gene>
    <name evidence="4" type="ORF">EV650_3406</name>
</gene>
<feature type="domain" description="Methyltransferase" evidence="3">
    <location>
        <begin position="49"/>
        <end position="137"/>
    </location>
</feature>
<dbReference type="InterPro" id="IPR029063">
    <property type="entry name" value="SAM-dependent_MTases_sf"/>
</dbReference>
<dbReference type="PANTHER" id="PTHR44942">
    <property type="entry name" value="METHYLTRANSF_11 DOMAIN-CONTAINING PROTEIN"/>
    <property type="match status" value="1"/>
</dbReference>
<dbReference type="Pfam" id="PF13649">
    <property type="entry name" value="Methyltransf_25"/>
    <property type="match status" value="1"/>
</dbReference>
<evidence type="ECO:0000259" key="3">
    <source>
        <dbReference type="Pfam" id="PF13649"/>
    </source>
</evidence>
<dbReference type="Proteomes" id="UP000295447">
    <property type="component" value="Unassembled WGS sequence"/>
</dbReference>
<dbReference type="PANTHER" id="PTHR44942:SF4">
    <property type="entry name" value="METHYLTRANSFERASE TYPE 11 DOMAIN-CONTAINING PROTEIN"/>
    <property type="match status" value="1"/>
</dbReference>
<name>A0A4R8A2S8_9ACTN</name>
<dbReference type="GO" id="GO:0008168">
    <property type="term" value="F:methyltransferase activity"/>
    <property type="evidence" value="ECO:0007669"/>
    <property type="project" value="UniProtKB-KW"/>
</dbReference>
<dbReference type="CDD" id="cd02440">
    <property type="entry name" value="AdoMet_MTases"/>
    <property type="match status" value="1"/>
</dbReference>
<dbReference type="EMBL" id="SODF01000001">
    <property type="protein sequence ID" value="TDW24526.1"/>
    <property type="molecule type" value="Genomic_DNA"/>
</dbReference>
<dbReference type="AlphaFoldDB" id="A0A4R8A2S8"/>
<sequence>MTNDWDWQWDASLYAGSARHYAVGRMAYPAALGEAIRDALALDGRGRLLDVGCGPGALTLLLAPYFAETVGVDADADMLEVAASRAVEGNVRWERMRAEELPGGLGTFRVVTFAQSFHWMDQALVADRVRGMLEPEGAWVHVGATTHRGIDGAQELPHPRPPWGRIDELVTRYLGPVRRAGQSVLPTGTRSGEEEIMRAAGYRGPTRLVVGGNEVEERTVDQLVASVFSLSGSAPHLFGAELAAFEADLRELLTEAADNGLFAEQRREIEAVIWR</sequence>
<protein>
    <submittedName>
        <fullName evidence="4">Methyltransferase family protein</fullName>
    </submittedName>
</protein>
<dbReference type="RefSeq" id="WP_238174234.1">
    <property type="nucleotide sequence ID" value="NZ_SODF01000001.1"/>
</dbReference>
<proteinExistence type="predicted"/>
<dbReference type="SUPFAM" id="SSF53335">
    <property type="entry name" value="S-adenosyl-L-methionine-dependent methyltransferases"/>
    <property type="match status" value="1"/>
</dbReference>
<dbReference type="Gene3D" id="3.40.50.150">
    <property type="entry name" value="Vaccinia Virus protein VP39"/>
    <property type="match status" value="1"/>
</dbReference>
<keyword evidence="1 4" id="KW-0489">Methyltransferase</keyword>
<dbReference type="GO" id="GO:0032259">
    <property type="term" value="P:methylation"/>
    <property type="evidence" value="ECO:0007669"/>
    <property type="project" value="UniProtKB-KW"/>
</dbReference>
<keyword evidence="5" id="KW-1185">Reference proteome</keyword>
<dbReference type="InterPro" id="IPR051052">
    <property type="entry name" value="Diverse_substrate_MTase"/>
</dbReference>
<evidence type="ECO:0000256" key="1">
    <source>
        <dbReference type="ARBA" id="ARBA00022603"/>
    </source>
</evidence>
<dbReference type="InterPro" id="IPR041698">
    <property type="entry name" value="Methyltransf_25"/>
</dbReference>